<protein>
    <submittedName>
        <fullName evidence="3">Endonuclease I</fullName>
    </submittedName>
</protein>
<keyword evidence="3" id="KW-0255">Endonuclease</keyword>
<dbReference type="SUPFAM" id="SSF54060">
    <property type="entry name" value="His-Me finger endonucleases"/>
    <property type="match status" value="1"/>
</dbReference>
<evidence type="ECO:0000256" key="2">
    <source>
        <dbReference type="ARBA" id="ARBA00022801"/>
    </source>
</evidence>
<dbReference type="GO" id="GO:0004519">
    <property type="term" value="F:endonuclease activity"/>
    <property type="evidence" value="ECO:0007669"/>
    <property type="project" value="UniProtKB-KW"/>
</dbReference>
<dbReference type="EMBL" id="KY684089">
    <property type="protein sequence ID" value="ARF09882.1"/>
    <property type="molecule type" value="Genomic_DNA"/>
</dbReference>
<dbReference type="PANTHER" id="PTHR33607">
    <property type="entry name" value="ENDONUCLEASE-1"/>
    <property type="match status" value="1"/>
</dbReference>
<proteinExistence type="predicted"/>
<keyword evidence="1" id="KW-0540">Nuclease</keyword>
<accession>A0A1V0SDU3</accession>
<name>A0A1V0SDU3_9VIRU</name>
<dbReference type="InterPro" id="IPR044925">
    <property type="entry name" value="His-Me_finger_sf"/>
</dbReference>
<dbReference type="PANTHER" id="PTHR33607:SF2">
    <property type="entry name" value="ENDONUCLEASE-1"/>
    <property type="match status" value="1"/>
</dbReference>
<organism evidence="3">
    <name type="scientific">Indivirus ILV1</name>
    <dbReference type="NCBI Taxonomy" id="1977633"/>
    <lineage>
        <taxon>Viruses</taxon>
        <taxon>Varidnaviria</taxon>
        <taxon>Bamfordvirae</taxon>
        <taxon>Nucleocytoviricota</taxon>
        <taxon>Megaviricetes</taxon>
        <taxon>Imitervirales</taxon>
        <taxon>Mimiviridae</taxon>
        <taxon>Klosneuvirinae</taxon>
        <taxon>Indivirus</taxon>
    </lineage>
</organism>
<keyword evidence="2" id="KW-0378">Hydrolase</keyword>
<evidence type="ECO:0000313" key="3">
    <source>
        <dbReference type="EMBL" id="ARF09882.1"/>
    </source>
</evidence>
<dbReference type="Gene3D" id="1.10.30.50">
    <property type="match status" value="1"/>
</dbReference>
<sequence>MSNLRNFITLLPGPQSYCKCKTLCSPLTVEHVIPKSFIKNCKLPMGYANDLHNIYPCCSKMNSHKGSMIFGKDFLFSYNISDHTGALSRACLYMHEKYDLPFDRNTLSIWKELDRMYHPQEFEITRNDIIYKKTGFDNHFITNHLTKKHD</sequence>
<dbReference type="GO" id="GO:0016787">
    <property type="term" value="F:hydrolase activity"/>
    <property type="evidence" value="ECO:0007669"/>
    <property type="project" value="UniProtKB-KW"/>
</dbReference>
<evidence type="ECO:0000256" key="1">
    <source>
        <dbReference type="ARBA" id="ARBA00022722"/>
    </source>
</evidence>
<dbReference type="InterPro" id="IPR007346">
    <property type="entry name" value="Endonuclease-I"/>
</dbReference>
<reference evidence="3" key="1">
    <citation type="journal article" date="2017" name="Science">
        <title>Giant viruses with an expanded complement of translation system components.</title>
        <authorList>
            <person name="Schulz F."/>
            <person name="Yutin N."/>
            <person name="Ivanova N.N."/>
            <person name="Ortega D.R."/>
            <person name="Lee T.K."/>
            <person name="Vierheilig J."/>
            <person name="Daims H."/>
            <person name="Horn M."/>
            <person name="Wagner M."/>
            <person name="Jensen G.J."/>
            <person name="Kyrpides N.C."/>
            <person name="Koonin E.V."/>
            <person name="Woyke T."/>
        </authorList>
    </citation>
    <scope>NUCLEOTIDE SEQUENCE</scope>
    <source>
        <strain evidence="3">ILV1</strain>
    </source>
</reference>
<gene>
    <name evidence="3" type="ORF">Indivirus_5_5</name>
</gene>